<keyword evidence="7" id="KW-1185">Reference proteome</keyword>
<evidence type="ECO:0000259" key="4">
    <source>
        <dbReference type="PROSITE" id="PS50042"/>
    </source>
</evidence>
<dbReference type="CDD" id="cd00038">
    <property type="entry name" value="CAP_ED"/>
    <property type="match status" value="1"/>
</dbReference>
<dbReference type="InterPro" id="IPR018490">
    <property type="entry name" value="cNMP-bd_dom_sf"/>
</dbReference>
<name>A0A2B8BHG9_9PROT</name>
<dbReference type="PANTHER" id="PTHR24567">
    <property type="entry name" value="CRP FAMILY TRANSCRIPTIONAL REGULATORY PROTEIN"/>
    <property type="match status" value="1"/>
</dbReference>
<comment type="caution">
    <text evidence="6">The sequence shown here is derived from an EMBL/GenBank/DDBJ whole genome shotgun (WGS) entry which is preliminary data.</text>
</comment>
<dbReference type="InterPro" id="IPR014710">
    <property type="entry name" value="RmlC-like_jellyroll"/>
</dbReference>
<dbReference type="OrthoDB" id="3525895at2"/>
<dbReference type="Proteomes" id="UP000225379">
    <property type="component" value="Unassembled WGS sequence"/>
</dbReference>
<dbReference type="Gene3D" id="1.10.10.10">
    <property type="entry name" value="Winged helix-like DNA-binding domain superfamily/Winged helix DNA-binding domain"/>
    <property type="match status" value="1"/>
</dbReference>
<dbReference type="InterPro" id="IPR036390">
    <property type="entry name" value="WH_DNA-bd_sf"/>
</dbReference>
<dbReference type="SMART" id="SM00100">
    <property type="entry name" value="cNMP"/>
    <property type="match status" value="1"/>
</dbReference>
<feature type="domain" description="HTH crp-type" evidence="5">
    <location>
        <begin position="149"/>
        <end position="222"/>
    </location>
</feature>
<dbReference type="Pfam" id="PF00027">
    <property type="entry name" value="cNMP_binding"/>
    <property type="match status" value="1"/>
</dbReference>
<evidence type="ECO:0000256" key="3">
    <source>
        <dbReference type="ARBA" id="ARBA00023163"/>
    </source>
</evidence>
<evidence type="ECO:0000259" key="5">
    <source>
        <dbReference type="PROSITE" id="PS51063"/>
    </source>
</evidence>
<dbReference type="InterPro" id="IPR012318">
    <property type="entry name" value="HTH_CRP"/>
</dbReference>
<dbReference type="PRINTS" id="PR00034">
    <property type="entry name" value="HTHCRP"/>
</dbReference>
<dbReference type="AlphaFoldDB" id="A0A2B8BHG9"/>
<dbReference type="InterPro" id="IPR050397">
    <property type="entry name" value="Env_Response_Regulators"/>
</dbReference>
<dbReference type="PROSITE" id="PS51063">
    <property type="entry name" value="HTH_CRP_2"/>
    <property type="match status" value="1"/>
</dbReference>
<evidence type="ECO:0000313" key="6">
    <source>
        <dbReference type="EMBL" id="PGH57361.1"/>
    </source>
</evidence>
<keyword evidence="3" id="KW-0804">Transcription</keyword>
<dbReference type="InterPro" id="IPR036388">
    <property type="entry name" value="WH-like_DNA-bd_sf"/>
</dbReference>
<dbReference type="GO" id="GO:0005829">
    <property type="term" value="C:cytosol"/>
    <property type="evidence" value="ECO:0007669"/>
    <property type="project" value="TreeGrafter"/>
</dbReference>
<gene>
    <name evidence="6" type="ORF">CRT60_13020</name>
</gene>
<dbReference type="SUPFAM" id="SSF51206">
    <property type="entry name" value="cAMP-binding domain-like"/>
    <property type="match status" value="1"/>
</dbReference>
<dbReference type="GO" id="GO:0003700">
    <property type="term" value="F:DNA-binding transcription factor activity"/>
    <property type="evidence" value="ECO:0007669"/>
    <property type="project" value="TreeGrafter"/>
</dbReference>
<dbReference type="CDD" id="cd00092">
    <property type="entry name" value="HTH_CRP"/>
    <property type="match status" value="1"/>
</dbReference>
<organism evidence="6 7">
    <name type="scientific">Azospirillum palustre</name>
    <dbReference type="NCBI Taxonomy" id="2044885"/>
    <lineage>
        <taxon>Bacteria</taxon>
        <taxon>Pseudomonadati</taxon>
        <taxon>Pseudomonadota</taxon>
        <taxon>Alphaproteobacteria</taxon>
        <taxon>Rhodospirillales</taxon>
        <taxon>Azospirillaceae</taxon>
        <taxon>Azospirillum</taxon>
    </lineage>
</organism>
<accession>A0A2B8BHG9</accession>
<feature type="domain" description="Cyclic nucleotide-binding" evidence="4">
    <location>
        <begin position="15"/>
        <end position="104"/>
    </location>
</feature>
<dbReference type="GO" id="GO:0003677">
    <property type="term" value="F:DNA binding"/>
    <property type="evidence" value="ECO:0007669"/>
    <property type="project" value="UniProtKB-KW"/>
</dbReference>
<dbReference type="SMART" id="SM00419">
    <property type="entry name" value="HTH_CRP"/>
    <property type="match status" value="1"/>
</dbReference>
<sequence>MPPPPDPAILRGMPLFAGLDGDALGEAVAMARPRLHVRGTAVFSQGEAAAAGHALIDGRVKIVQTGPDGQQVVMRFIGPGEMFGTLAIFTDGFYPADAVAVADCVELSWPAAAMTELMDRHPAIARNALSIVGGRLREVQNRLREVATERVERRIAHALLRLVRHAGRQVEAGVEIDFPLSRQDMAEMTGTTLHTVSRTLSAWESQGIVESGRQQVVIRKPHALVAIAEDLPLVPPLAERE</sequence>
<keyword evidence="1" id="KW-0805">Transcription regulation</keyword>
<dbReference type="EMBL" id="PDKW01000040">
    <property type="protein sequence ID" value="PGH57361.1"/>
    <property type="molecule type" value="Genomic_DNA"/>
</dbReference>
<protein>
    <submittedName>
        <fullName evidence="6">Crp/Fnr family transcriptional regulator</fullName>
    </submittedName>
</protein>
<reference evidence="7" key="1">
    <citation type="submission" date="2017-10" db="EMBL/GenBank/DDBJ databases">
        <authorList>
            <person name="Kravchenko I.K."/>
            <person name="Grouzdev D.S."/>
        </authorList>
    </citation>
    <scope>NUCLEOTIDE SEQUENCE [LARGE SCALE GENOMIC DNA]</scope>
    <source>
        <strain evidence="7">B2</strain>
    </source>
</reference>
<proteinExistence type="predicted"/>
<dbReference type="PROSITE" id="PS50042">
    <property type="entry name" value="CNMP_BINDING_3"/>
    <property type="match status" value="1"/>
</dbReference>
<dbReference type="InterPro" id="IPR000595">
    <property type="entry name" value="cNMP-bd_dom"/>
</dbReference>
<dbReference type="SUPFAM" id="SSF46785">
    <property type="entry name" value="Winged helix' DNA-binding domain"/>
    <property type="match status" value="1"/>
</dbReference>
<keyword evidence="2" id="KW-0238">DNA-binding</keyword>
<evidence type="ECO:0000256" key="2">
    <source>
        <dbReference type="ARBA" id="ARBA00023125"/>
    </source>
</evidence>
<evidence type="ECO:0000313" key="7">
    <source>
        <dbReference type="Proteomes" id="UP000225379"/>
    </source>
</evidence>
<evidence type="ECO:0000256" key="1">
    <source>
        <dbReference type="ARBA" id="ARBA00023015"/>
    </source>
</evidence>
<dbReference type="PANTHER" id="PTHR24567:SF28">
    <property type="entry name" value="LISTERIOLYSIN REGULATORY PROTEIN"/>
    <property type="match status" value="1"/>
</dbReference>
<dbReference type="Pfam" id="PF13545">
    <property type="entry name" value="HTH_Crp_2"/>
    <property type="match status" value="1"/>
</dbReference>
<dbReference type="RefSeq" id="WP_098737023.1">
    <property type="nucleotide sequence ID" value="NZ_PDKW01000040.1"/>
</dbReference>
<dbReference type="Gene3D" id="2.60.120.10">
    <property type="entry name" value="Jelly Rolls"/>
    <property type="match status" value="1"/>
</dbReference>